<evidence type="ECO:0000313" key="3">
    <source>
        <dbReference type="Proteomes" id="UP001274830"/>
    </source>
</evidence>
<evidence type="ECO:0000256" key="1">
    <source>
        <dbReference type="SAM" id="Phobius"/>
    </source>
</evidence>
<organism evidence="2 3">
    <name type="scientific">Recurvomyces mirabilis</name>
    <dbReference type="NCBI Taxonomy" id="574656"/>
    <lineage>
        <taxon>Eukaryota</taxon>
        <taxon>Fungi</taxon>
        <taxon>Dikarya</taxon>
        <taxon>Ascomycota</taxon>
        <taxon>Pezizomycotina</taxon>
        <taxon>Dothideomycetes</taxon>
        <taxon>Dothideomycetidae</taxon>
        <taxon>Mycosphaerellales</taxon>
        <taxon>Teratosphaeriaceae</taxon>
        <taxon>Recurvomyces</taxon>
    </lineage>
</organism>
<name>A0AAE0WUW9_9PEZI</name>
<dbReference type="EMBL" id="JAUTXT010000004">
    <property type="protein sequence ID" value="KAK3678271.1"/>
    <property type="molecule type" value="Genomic_DNA"/>
</dbReference>
<comment type="caution">
    <text evidence="2">The sequence shown here is derived from an EMBL/GenBank/DDBJ whole genome shotgun (WGS) entry which is preliminary data.</text>
</comment>
<keyword evidence="1" id="KW-0812">Transmembrane</keyword>
<keyword evidence="1" id="KW-0472">Membrane</keyword>
<proteinExistence type="predicted"/>
<sequence length="87" mass="9957">MTNYYLLWLASTAQLPFETGDPWSNVMSFCLAAGSPAMIAYSLTITILNRFWVRKSFGELQQKAQGPNVRDRYNEYAGRIRAAQYLL</sequence>
<reference evidence="2" key="1">
    <citation type="submission" date="2023-07" db="EMBL/GenBank/DDBJ databases">
        <title>Black Yeasts Isolated from many extreme environments.</title>
        <authorList>
            <person name="Coleine C."/>
            <person name="Stajich J.E."/>
            <person name="Selbmann L."/>
        </authorList>
    </citation>
    <scope>NUCLEOTIDE SEQUENCE</scope>
    <source>
        <strain evidence="2">CCFEE 5485</strain>
    </source>
</reference>
<keyword evidence="3" id="KW-1185">Reference proteome</keyword>
<dbReference type="Proteomes" id="UP001274830">
    <property type="component" value="Unassembled WGS sequence"/>
</dbReference>
<feature type="transmembrane region" description="Helical" evidence="1">
    <location>
        <begin position="26"/>
        <end position="48"/>
    </location>
</feature>
<dbReference type="AlphaFoldDB" id="A0AAE0WUW9"/>
<evidence type="ECO:0000313" key="2">
    <source>
        <dbReference type="EMBL" id="KAK3678271.1"/>
    </source>
</evidence>
<protein>
    <submittedName>
        <fullName evidence="2">Uncharacterized protein</fullName>
    </submittedName>
</protein>
<keyword evidence="1" id="KW-1133">Transmembrane helix</keyword>
<accession>A0AAE0WUW9</accession>
<gene>
    <name evidence="2" type="ORF">LTR78_001566</name>
</gene>